<gene>
    <name evidence="3" type="ORF">MUY34_03130</name>
</gene>
<protein>
    <submittedName>
        <fullName evidence="3">Lipid-A-disaccharide synthase N-terminal domain-containing protein</fullName>
    </submittedName>
</protein>
<evidence type="ECO:0000256" key="1">
    <source>
        <dbReference type="SAM" id="Phobius"/>
    </source>
</evidence>
<organism evidence="3 4">
    <name type="scientific">Psychroserpens algicola</name>
    <dbReference type="NCBI Taxonomy" id="1719034"/>
    <lineage>
        <taxon>Bacteria</taxon>
        <taxon>Pseudomonadati</taxon>
        <taxon>Bacteroidota</taxon>
        <taxon>Flavobacteriia</taxon>
        <taxon>Flavobacteriales</taxon>
        <taxon>Flavobacteriaceae</taxon>
        <taxon>Psychroserpens</taxon>
    </lineage>
</organism>
<feature type="transmembrane region" description="Helical" evidence="1">
    <location>
        <begin position="6"/>
        <end position="27"/>
    </location>
</feature>
<keyword evidence="1" id="KW-1133">Transmembrane helix</keyword>
<keyword evidence="4" id="KW-1185">Reference proteome</keyword>
<evidence type="ECO:0000313" key="4">
    <source>
        <dbReference type="Proteomes" id="UP001203687"/>
    </source>
</evidence>
<dbReference type="InterPro" id="IPR011499">
    <property type="entry name" value="Lipid_A_biosynth_N"/>
</dbReference>
<sequence>MSSWLIYGIGFLAQLIFSSRLVIQWLISEQQQRVVTPVLFWILSLIASALLFIYGALRTDFAIMLGQTLTYFIYIRNLQLQKQWVKFPMVIRWLSISFPGCILFYFIINNSIHIDSLFYNKNIPLWLLMLGSIAQIIFVFRFIYQWLISEAKQISSLPLGFWTLSLIGSVLILIYAVIRSDWVLIIGHGFGMLIYTRNIYIAKLGKV</sequence>
<dbReference type="Proteomes" id="UP001203687">
    <property type="component" value="Unassembled WGS sequence"/>
</dbReference>
<dbReference type="SMART" id="SM01259">
    <property type="entry name" value="LAB_N"/>
    <property type="match status" value="2"/>
</dbReference>
<feature type="domain" description="Lipid A biosynthesis N-terminal" evidence="2">
    <location>
        <begin position="9"/>
        <end position="80"/>
    </location>
</feature>
<keyword evidence="1" id="KW-0812">Transmembrane</keyword>
<dbReference type="EMBL" id="JALPQF010000002">
    <property type="protein sequence ID" value="MCK8479596.1"/>
    <property type="molecule type" value="Genomic_DNA"/>
</dbReference>
<evidence type="ECO:0000313" key="3">
    <source>
        <dbReference type="EMBL" id="MCK8479596.1"/>
    </source>
</evidence>
<feature type="transmembrane region" description="Helical" evidence="1">
    <location>
        <begin position="182"/>
        <end position="200"/>
    </location>
</feature>
<feature type="transmembrane region" description="Helical" evidence="1">
    <location>
        <begin position="34"/>
        <end position="55"/>
    </location>
</feature>
<feature type="transmembrane region" description="Helical" evidence="1">
    <location>
        <begin position="61"/>
        <end position="78"/>
    </location>
</feature>
<reference evidence="3" key="1">
    <citation type="submission" date="2022-04" db="EMBL/GenBank/DDBJ databases">
        <authorList>
            <person name="Ren T."/>
        </authorList>
    </citation>
    <scope>NUCLEOTIDE SEQUENCE</scope>
    <source>
        <strain evidence="3">F63249</strain>
    </source>
</reference>
<dbReference type="Gene3D" id="1.20.1280.290">
    <property type="match status" value="1"/>
</dbReference>
<dbReference type="RefSeq" id="WP_248411882.1">
    <property type="nucleotide sequence ID" value="NZ_JALPQF010000002.1"/>
</dbReference>
<accession>A0ABT0H5D8</accession>
<comment type="caution">
    <text evidence="3">The sequence shown here is derived from an EMBL/GenBank/DDBJ whole genome shotgun (WGS) entry which is preliminary data.</text>
</comment>
<feature type="transmembrane region" description="Helical" evidence="1">
    <location>
        <begin position="156"/>
        <end position="176"/>
    </location>
</feature>
<proteinExistence type="predicted"/>
<keyword evidence="1" id="KW-0472">Membrane</keyword>
<feature type="domain" description="Lipid A biosynthesis N-terminal" evidence="2">
    <location>
        <begin position="130"/>
        <end position="201"/>
    </location>
</feature>
<feature type="transmembrane region" description="Helical" evidence="1">
    <location>
        <begin position="123"/>
        <end position="144"/>
    </location>
</feature>
<evidence type="ECO:0000259" key="2">
    <source>
        <dbReference type="SMART" id="SM01259"/>
    </source>
</evidence>
<dbReference type="Pfam" id="PF07578">
    <property type="entry name" value="LAB_N"/>
    <property type="match status" value="2"/>
</dbReference>
<feature type="transmembrane region" description="Helical" evidence="1">
    <location>
        <begin position="90"/>
        <end position="108"/>
    </location>
</feature>
<name>A0ABT0H5D8_9FLAO</name>